<dbReference type="CDD" id="cd13585">
    <property type="entry name" value="PBP2_TMBP_like"/>
    <property type="match status" value="1"/>
</dbReference>
<keyword evidence="5" id="KW-1185">Reference proteome</keyword>
<dbReference type="EMBL" id="SCWB01000012">
    <property type="protein sequence ID" value="TDM07945.1"/>
    <property type="molecule type" value="Genomic_DNA"/>
</dbReference>
<dbReference type="InterPro" id="IPR050490">
    <property type="entry name" value="Bact_solute-bd_prot1"/>
</dbReference>
<keyword evidence="3" id="KW-0732">Signal</keyword>
<comment type="similarity">
    <text evidence="1">Belongs to the bacterial solute-binding protein 1 family.</text>
</comment>
<dbReference type="RefSeq" id="WP_133444148.1">
    <property type="nucleotide sequence ID" value="NZ_SCWB01000012.1"/>
</dbReference>
<protein>
    <submittedName>
        <fullName evidence="4">Sugar ABC transporter substrate-binding protein</fullName>
    </submittedName>
</protein>
<reference evidence="4 5" key="1">
    <citation type="submission" date="2019-01" db="EMBL/GenBank/DDBJ databases">
        <title>Draft genome sequences of the type strains of six Macrococcus species.</title>
        <authorList>
            <person name="Mazhar S."/>
            <person name="Altermann E."/>
            <person name="Hill C."/>
            <person name="Mcauliffe O."/>
        </authorList>
    </citation>
    <scope>NUCLEOTIDE SEQUENCE [LARGE SCALE GENOMIC DNA]</scope>
    <source>
        <strain evidence="4 5">CCM4815</strain>
    </source>
</reference>
<dbReference type="OrthoDB" id="9798191at2"/>
<proteinExistence type="inferred from homology"/>
<evidence type="ECO:0000256" key="3">
    <source>
        <dbReference type="ARBA" id="ARBA00022729"/>
    </source>
</evidence>
<dbReference type="Pfam" id="PF01547">
    <property type="entry name" value="SBP_bac_1"/>
    <property type="match status" value="1"/>
</dbReference>
<organism evidence="4 5">
    <name type="scientific">Macrococcus lamae</name>
    <dbReference type="NCBI Taxonomy" id="198484"/>
    <lineage>
        <taxon>Bacteria</taxon>
        <taxon>Bacillati</taxon>
        <taxon>Bacillota</taxon>
        <taxon>Bacilli</taxon>
        <taxon>Bacillales</taxon>
        <taxon>Staphylococcaceae</taxon>
        <taxon>Macrococcus</taxon>
    </lineage>
</organism>
<evidence type="ECO:0000256" key="2">
    <source>
        <dbReference type="ARBA" id="ARBA00022448"/>
    </source>
</evidence>
<keyword evidence="2" id="KW-0813">Transport</keyword>
<sequence>MAKRKFLYSSFLCLLPLTLASCSSEDDGKTTVEFMHSSIEQDRLKVINELVADFEKEHPDIKIDQIPVEEDAYNTKVVTLARANKLPSVIEASQDFAKVMDKDELIDKQAITEVMNSADEEDYYEGAKRLVKSEDGHHYISAPISGWVQGIWYHKNQLKEAGFSEPNDWNDVMKIAKHFNHPKQKEYGIAMPTADSTMSEQAFSQFALSNKANVLNKKGQVTIDTAEMTEALEYYKQLSAYTMPGSNDVTEIQDAFMNGSAPMAIYSTYILPTVYEAKKSKDIGFAIPTHKSEAVYGTVSGLTISSGLPKKQEEASKAFVKFLSETDNMEKWVLMSPGGAQPVNKKVVESKTYQSNKVVGSFGNLSEEIAQSFDKLQVFGLVGNKNYTKMGDITSSGAISKAVNDVTVGDQSPETALKKAQQSLEK</sequence>
<gene>
    <name evidence="4" type="ORF">ERX29_07795</name>
</gene>
<evidence type="ECO:0000313" key="5">
    <source>
        <dbReference type="Proteomes" id="UP000294802"/>
    </source>
</evidence>
<dbReference type="SUPFAM" id="SSF53850">
    <property type="entry name" value="Periplasmic binding protein-like II"/>
    <property type="match status" value="1"/>
</dbReference>
<comment type="caution">
    <text evidence="4">The sequence shown here is derived from an EMBL/GenBank/DDBJ whole genome shotgun (WGS) entry which is preliminary data.</text>
</comment>
<dbReference type="PROSITE" id="PS51257">
    <property type="entry name" value="PROKAR_LIPOPROTEIN"/>
    <property type="match status" value="1"/>
</dbReference>
<evidence type="ECO:0000313" key="4">
    <source>
        <dbReference type="EMBL" id="TDM07945.1"/>
    </source>
</evidence>
<dbReference type="Proteomes" id="UP000294802">
    <property type="component" value="Unassembled WGS sequence"/>
</dbReference>
<accession>A0A4R6BTN8</accession>
<dbReference type="PANTHER" id="PTHR43649:SF34">
    <property type="entry name" value="ABC TRANSPORTER PERIPLASMIC-BINDING PROTEIN YCJN-RELATED"/>
    <property type="match status" value="1"/>
</dbReference>
<dbReference type="PANTHER" id="PTHR43649">
    <property type="entry name" value="ARABINOSE-BINDING PROTEIN-RELATED"/>
    <property type="match status" value="1"/>
</dbReference>
<dbReference type="InterPro" id="IPR006059">
    <property type="entry name" value="SBP"/>
</dbReference>
<name>A0A4R6BTN8_9STAP</name>
<dbReference type="Gene3D" id="3.40.190.10">
    <property type="entry name" value="Periplasmic binding protein-like II"/>
    <property type="match status" value="1"/>
</dbReference>
<evidence type="ECO:0000256" key="1">
    <source>
        <dbReference type="ARBA" id="ARBA00008520"/>
    </source>
</evidence>
<dbReference type="AlphaFoldDB" id="A0A4R6BTN8"/>